<comment type="caution">
    <text evidence="1">The sequence shown here is derived from an EMBL/GenBank/DDBJ whole genome shotgun (WGS) entry which is preliminary data.</text>
</comment>
<proteinExistence type="predicted"/>
<protein>
    <submittedName>
        <fullName evidence="1">Uncharacterized protein</fullName>
    </submittedName>
</protein>
<organism evidence="1 2">
    <name type="scientific">Nocardia cyriacigeorgica</name>
    <dbReference type="NCBI Taxonomy" id="135487"/>
    <lineage>
        <taxon>Bacteria</taxon>
        <taxon>Bacillati</taxon>
        <taxon>Actinomycetota</taxon>
        <taxon>Actinomycetes</taxon>
        <taxon>Mycobacteriales</taxon>
        <taxon>Nocardiaceae</taxon>
        <taxon>Nocardia</taxon>
    </lineage>
</organism>
<dbReference type="OrthoDB" id="421536at85007"/>
<evidence type="ECO:0000313" key="2">
    <source>
        <dbReference type="Proteomes" id="UP000308349"/>
    </source>
</evidence>
<accession>A0A5R8PD08</accession>
<dbReference type="AlphaFoldDB" id="A0A5R8PD08"/>
<sequence>MPNYARNRTYVLPLVAVAAVAAGFLGGEDQFRFSNDDAADGLSLTATTQVGLSGAPTVVLPLRELAGIQMPDLRVGDLRLVPGAPPLPEDSRDGPIEFVSAAGSAPISAQTPALEPGVVPESS</sequence>
<dbReference type="EMBL" id="VBUU01000016">
    <property type="protein sequence ID" value="TLG08841.1"/>
    <property type="molecule type" value="Genomic_DNA"/>
</dbReference>
<dbReference type="RefSeq" id="WP_138456958.1">
    <property type="nucleotide sequence ID" value="NZ_VBUU01000016.1"/>
</dbReference>
<dbReference type="Proteomes" id="UP000308349">
    <property type="component" value="Unassembled WGS sequence"/>
</dbReference>
<reference evidence="1 2" key="1">
    <citation type="submission" date="2019-05" db="EMBL/GenBank/DDBJ databases">
        <title>Genomes sequences of two Nocardia cyriacigeorgica environmental isolates, type strains Nocardia asteroides ATCC 19247 and Nocardia cyriacigeorgica DSM 44484.</title>
        <authorList>
            <person name="Vautrin F."/>
            <person name="Bergeron E."/>
            <person name="Dubost A."/>
            <person name="Abrouk D."/>
            <person name="Rodriguez Nava V."/>
            <person name="Pujic P."/>
        </authorList>
    </citation>
    <scope>NUCLEOTIDE SEQUENCE [LARGE SCALE GENOMIC DNA]</scope>
    <source>
        <strain evidence="1 2">EML 1456</strain>
    </source>
</reference>
<name>A0A5R8PD08_9NOCA</name>
<evidence type="ECO:0000313" key="1">
    <source>
        <dbReference type="EMBL" id="TLG08841.1"/>
    </source>
</evidence>
<gene>
    <name evidence="1" type="ORF">FEK35_16845</name>
</gene>